<dbReference type="OrthoDB" id="1663342at2759"/>
<name>A0A6A4MAI3_9ERIC</name>
<proteinExistence type="predicted"/>
<evidence type="ECO:0000313" key="5">
    <source>
        <dbReference type="EMBL" id="KAE9465044.1"/>
    </source>
</evidence>
<reference evidence="5 6" key="1">
    <citation type="journal article" date="2019" name="Genome Biol. Evol.">
        <title>The Rhododendron genome and chromosomal organization provide insight into shared whole-genome duplications across the heath family (Ericaceae).</title>
        <authorList>
            <person name="Soza V.L."/>
            <person name="Lindsley D."/>
            <person name="Waalkes A."/>
            <person name="Ramage E."/>
            <person name="Patwardhan R.P."/>
            <person name="Burton J.N."/>
            <person name="Adey A."/>
            <person name="Kumar A."/>
            <person name="Qiu R."/>
            <person name="Shendure J."/>
            <person name="Hall B."/>
        </authorList>
    </citation>
    <scope>NUCLEOTIDE SEQUENCE [LARGE SCALE GENOMIC DNA]</scope>
    <source>
        <strain evidence="5">RSF 1966-606</strain>
    </source>
</reference>
<evidence type="ECO:0000256" key="1">
    <source>
        <dbReference type="ARBA" id="ARBA00022737"/>
    </source>
</evidence>
<evidence type="ECO:0000313" key="6">
    <source>
        <dbReference type="Proteomes" id="UP000428333"/>
    </source>
</evidence>
<dbReference type="AlphaFoldDB" id="A0A6A4MAI3"/>
<feature type="domain" description="DRBM" evidence="4">
    <location>
        <begin position="6"/>
        <end position="73"/>
    </location>
</feature>
<keyword evidence="1" id="KW-0677">Repeat</keyword>
<dbReference type="Pfam" id="PF00035">
    <property type="entry name" value="dsrm"/>
    <property type="match status" value="1"/>
</dbReference>
<comment type="caution">
    <text evidence="5">The sequence shown here is derived from an EMBL/GenBank/DDBJ whole genome shotgun (WGS) entry which is preliminary data.</text>
</comment>
<dbReference type="SUPFAM" id="SSF54768">
    <property type="entry name" value="dsRNA-binding domain-like"/>
    <property type="match status" value="1"/>
</dbReference>
<dbReference type="InterPro" id="IPR014720">
    <property type="entry name" value="dsRBD_dom"/>
</dbReference>
<dbReference type="GO" id="GO:0003723">
    <property type="term" value="F:RNA binding"/>
    <property type="evidence" value="ECO:0007669"/>
    <property type="project" value="UniProtKB-UniRule"/>
</dbReference>
<evidence type="ECO:0000259" key="4">
    <source>
        <dbReference type="PROSITE" id="PS50137"/>
    </source>
</evidence>
<feature type="non-terminal residue" evidence="5">
    <location>
        <position position="1"/>
    </location>
</feature>
<dbReference type="Proteomes" id="UP000428333">
    <property type="component" value="Linkage Group LG02"/>
</dbReference>
<evidence type="ECO:0000256" key="3">
    <source>
        <dbReference type="PROSITE-ProRule" id="PRU00266"/>
    </source>
</evidence>
<dbReference type="Gene3D" id="3.30.160.20">
    <property type="match status" value="2"/>
</dbReference>
<protein>
    <recommendedName>
        <fullName evidence="4">DRBM domain-containing protein</fullName>
    </recommendedName>
</protein>
<keyword evidence="2 3" id="KW-0694">RNA-binding</keyword>
<sequence length="180" mass="19417">MIELVMYKMELNSLCQQKSWDLPDYSFTRCGPNHAPSFTATISGVPFTTADDNTTLKEAENKCAKIALDHISRVSTSSNLYKNRLQDNVEKRNLPLPEYSIKHEGPPMRFDSTSNIGGVGLGRMGGGGGGGGGTGNPLTDPAAMGLSRLFFQMQHQMVEASVDAWNGGGMTFDGRLPVDA</sequence>
<gene>
    <name evidence="5" type="ORF">C3L33_03033</name>
</gene>
<dbReference type="SMART" id="SM00358">
    <property type="entry name" value="DSRM"/>
    <property type="match status" value="1"/>
</dbReference>
<evidence type="ECO:0000256" key="2">
    <source>
        <dbReference type="ARBA" id="ARBA00022884"/>
    </source>
</evidence>
<accession>A0A6A4MAI3</accession>
<organism evidence="5 6">
    <name type="scientific">Rhododendron williamsianum</name>
    <dbReference type="NCBI Taxonomy" id="262921"/>
    <lineage>
        <taxon>Eukaryota</taxon>
        <taxon>Viridiplantae</taxon>
        <taxon>Streptophyta</taxon>
        <taxon>Embryophyta</taxon>
        <taxon>Tracheophyta</taxon>
        <taxon>Spermatophyta</taxon>
        <taxon>Magnoliopsida</taxon>
        <taxon>eudicotyledons</taxon>
        <taxon>Gunneridae</taxon>
        <taxon>Pentapetalae</taxon>
        <taxon>asterids</taxon>
        <taxon>Ericales</taxon>
        <taxon>Ericaceae</taxon>
        <taxon>Ericoideae</taxon>
        <taxon>Rhodoreae</taxon>
        <taxon>Rhododendron</taxon>
    </lineage>
</organism>
<dbReference type="EMBL" id="QEFC01000307">
    <property type="protein sequence ID" value="KAE9465044.1"/>
    <property type="molecule type" value="Genomic_DNA"/>
</dbReference>
<dbReference type="PANTHER" id="PTHR46031:SF26">
    <property type="entry name" value="DOUBLE-STRANDED RNA-BINDING PROTEIN 2"/>
    <property type="match status" value="1"/>
</dbReference>
<dbReference type="PANTHER" id="PTHR46031">
    <property type="match status" value="1"/>
</dbReference>
<keyword evidence="6" id="KW-1185">Reference proteome</keyword>
<dbReference type="PROSITE" id="PS50137">
    <property type="entry name" value="DS_RBD"/>
    <property type="match status" value="1"/>
</dbReference>